<evidence type="ECO:0000313" key="3">
    <source>
        <dbReference type="Proteomes" id="UP000053464"/>
    </source>
</evidence>
<protein>
    <submittedName>
        <fullName evidence="2">Uncharacterized protein</fullName>
    </submittedName>
</protein>
<evidence type="ECO:0000256" key="1">
    <source>
        <dbReference type="SAM" id="SignalP"/>
    </source>
</evidence>
<organism evidence="2 3">
    <name type="scientific">Aurantiacibacter luteus</name>
    <dbReference type="NCBI Taxonomy" id="1581420"/>
    <lineage>
        <taxon>Bacteria</taxon>
        <taxon>Pseudomonadati</taxon>
        <taxon>Pseudomonadota</taxon>
        <taxon>Alphaproteobacteria</taxon>
        <taxon>Sphingomonadales</taxon>
        <taxon>Erythrobacteraceae</taxon>
        <taxon>Aurantiacibacter</taxon>
    </lineage>
</organism>
<dbReference type="EMBL" id="LBHB01000001">
    <property type="protein sequence ID" value="KLE35521.1"/>
    <property type="molecule type" value="Genomic_DNA"/>
</dbReference>
<keyword evidence="3" id="KW-1185">Reference proteome</keyword>
<feature type="chain" id="PRO_5002580422" evidence="1">
    <location>
        <begin position="20"/>
        <end position="122"/>
    </location>
</feature>
<reference evidence="2 3" key="1">
    <citation type="submission" date="2015-04" db="EMBL/GenBank/DDBJ databases">
        <title>The draft genome sequence of Erythrobacter luteus KA37.</title>
        <authorList>
            <person name="Zhuang L."/>
            <person name="Liu Y."/>
            <person name="Shao Z."/>
        </authorList>
    </citation>
    <scope>NUCLEOTIDE SEQUENCE [LARGE SCALE GENOMIC DNA]</scope>
    <source>
        <strain evidence="2 3">KA37</strain>
    </source>
</reference>
<dbReference type="Proteomes" id="UP000053464">
    <property type="component" value="Unassembled WGS sequence"/>
</dbReference>
<dbReference type="RefSeq" id="WP_047002923.1">
    <property type="nucleotide sequence ID" value="NZ_LBHB01000001.1"/>
</dbReference>
<feature type="signal peptide" evidence="1">
    <location>
        <begin position="1"/>
        <end position="19"/>
    </location>
</feature>
<gene>
    <name evidence="2" type="ORF">AAW00_03600</name>
</gene>
<comment type="caution">
    <text evidence="2">The sequence shown here is derived from an EMBL/GenBank/DDBJ whole genome shotgun (WGS) entry which is preliminary data.</text>
</comment>
<dbReference type="OrthoDB" id="7392086at2"/>
<dbReference type="AlphaFoldDB" id="A0A0G9MXQ8"/>
<accession>A0A0G9MXQ8</accession>
<sequence length="122" mass="13401">MRKILPFAALIAAAPLLVAAQERLEQAPANPPPLFERGPLVLDAQPDLQLTARGRCDDTIHQVREERGLPRLDRRPADPDYPILFKAVDHTVDGCAVLVVNDGDIRPLPLPQEGPLRPQPAQ</sequence>
<dbReference type="PATRIC" id="fig|1581420.6.peg.729"/>
<name>A0A0G9MXQ8_9SPHN</name>
<keyword evidence="1" id="KW-0732">Signal</keyword>
<proteinExistence type="predicted"/>
<evidence type="ECO:0000313" key="2">
    <source>
        <dbReference type="EMBL" id="KLE35521.1"/>
    </source>
</evidence>